<evidence type="ECO:0000256" key="1">
    <source>
        <dbReference type="ARBA" id="ARBA00006139"/>
    </source>
</evidence>
<keyword evidence="6 9" id="KW-0378">Hydrolase</keyword>
<feature type="active site" evidence="9">
    <location>
        <position position="133"/>
    </location>
</feature>
<keyword evidence="7 9" id="KW-1133">Transmembrane helix</keyword>
<feature type="transmembrane region" description="Helical" evidence="9">
    <location>
        <begin position="147"/>
        <end position="167"/>
    </location>
</feature>
<evidence type="ECO:0000256" key="3">
    <source>
        <dbReference type="ARBA" id="ARBA00022670"/>
    </source>
</evidence>
<comment type="subcellular location">
    <subcellularLocation>
        <location evidence="9">Cell membrane</location>
        <topology evidence="9">Multi-pass membrane protein</topology>
    </subcellularLocation>
</comment>
<feature type="transmembrane region" description="Helical" evidence="9">
    <location>
        <begin position="20"/>
        <end position="38"/>
    </location>
</feature>
<sequence length="175" mass="19679">MTMTSPKQTELSLKQSGVRWLWLAALVFIVDVGSKLLVMNTMEYGWPNRIEVLPFFNLLYVHNYGAAFSFLSDAGGWQRWFFTAIALGVCSLLIFWMRRSSAENRLANSAYALIIGGALGNLFDRMYHGFVVDFLDFYVGNSHWPAFNIADSAICIGAAMIILEGFIADKKEKAK</sequence>
<dbReference type="PANTHER" id="PTHR33695">
    <property type="entry name" value="LIPOPROTEIN SIGNAL PEPTIDASE"/>
    <property type="match status" value="1"/>
</dbReference>
<dbReference type="InterPro" id="IPR001872">
    <property type="entry name" value="Peptidase_A8"/>
</dbReference>
<evidence type="ECO:0000256" key="8">
    <source>
        <dbReference type="ARBA" id="ARBA00023136"/>
    </source>
</evidence>
<reference evidence="12 13" key="1">
    <citation type="submission" date="2018-01" db="EMBL/GenBank/DDBJ databases">
        <title>Whole genome sequencing of Histamine producing bacteria.</title>
        <authorList>
            <person name="Butler K."/>
        </authorList>
    </citation>
    <scope>NUCLEOTIDE SEQUENCE [LARGE SCALE GENOMIC DNA]</scope>
    <source>
        <strain evidence="12 13">DSM 24669</strain>
    </source>
</reference>
<evidence type="ECO:0000256" key="6">
    <source>
        <dbReference type="ARBA" id="ARBA00022801"/>
    </source>
</evidence>
<keyword evidence="5 9" id="KW-0064">Aspartyl protease</keyword>
<dbReference type="Pfam" id="PF01252">
    <property type="entry name" value="Peptidase_A8"/>
    <property type="match status" value="1"/>
</dbReference>
<evidence type="ECO:0000256" key="11">
    <source>
        <dbReference type="RuleBase" id="RU004181"/>
    </source>
</evidence>
<dbReference type="OrthoDB" id="9810259at2"/>
<organism evidence="12 13">
    <name type="scientific">Photobacterium swingsii</name>
    <dbReference type="NCBI Taxonomy" id="680026"/>
    <lineage>
        <taxon>Bacteria</taxon>
        <taxon>Pseudomonadati</taxon>
        <taxon>Pseudomonadota</taxon>
        <taxon>Gammaproteobacteria</taxon>
        <taxon>Vibrionales</taxon>
        <taxon>Vibrionaceae</taxon>
        <taxon>Photobacterium</taxon>
    </lineage>
</organism>
<keyword evidence="12" id="KW-0449">Lipoprotein</keyword>
<comment type="catalytic activity">
    <reaction evidence="9 10">
        <text>Release of signal peptides from bacterial membrane prolipoproteins. Hydrolyzes -Xaa-Yaa-Zaa-|-(S,diacylglyceryl)Cys-, in which Xaa is hydrophobic (preferably Leu), and Yaa (Ala or Ser) and Zaa (Gly or Ala) have small, neutral side chains.</text>
        <dbReference type="EC" id="3.4.23.36"/>
    </reaction>
</comment>
<keyword evidence="3 9" id="KW-0645">Protease</keyword>
<protein>
    <recommendedName>
        <fullName evidence="9">Lipoprotein signal peptidase</fullName>
        <ecNumber evidence="9">3.4.23.36</ecNumber>
    </recommendedName>
    <alternativeName>
        <fullName evidence="9">Prolipoprotein signal peptidase</fullName>
    </alternativeName>
    <alternativeName>
        <fullName evidence="9">Signal peptidase II</fullName>
        <shortName evidence="9">SPase II</shortName>
    </alternativeName>
</protein>
<name>A0A2T3P6T7_9GAMM</name>
<comment type="caution">
    <text evidence="12">The sequence shown here is derived from an EMBL/GenBank/DDBJ whole genome shotgun (WGS) entry which is preliminary data.</text>
</comment>
<evidence type="ECO:0000256" key="9">
    <source>
        <dbReference type="HAMAP-Rule" id="MF_00161"/>
    </source>
</evidence>
<keyword evidence="2 9" id="KW-1003">Cell membrane</keyword>
<feature type="active site" evidence="9">
    <location>
        <position position="151"/>
    </location>
</feature>
<dbReference type="EC" id="3.4.23.36" evidence="9"/>
<keyword evidence="8 9" id="KW-0472">Membrane</keyword>
<accession>A0A2T3P6T7</accession>
<feature type="transmembrane region" description="Helical" evidence="9">
    <location>
        <begin position="77"/>
        <end position="97"/>
    </location>
</feature>
<comment type="similarity">
    <text evidence="1 9 11">Belongs to the peptidase A8 family.</text>
</comment>
<evidence type="ECO:0000256" key="10">
    <source>
        <dbReference type="RuleBase" id="RU000594"/>
    </source>
</evidence>
<dbReference type="GO" id="GO:0005886">
    <property type="term" value="C:plasma membrane"/>
    <property type="evidence" value="ECO:0007669"/>
    <property type="project" value="UniProtKB-SubCell"/>
</dbReference>
<dbReference type="AlphaFoldDB" id="A0A2T3P6T7"/>
<comment type="function">
    <text evidence="9 10">This protein specifically catalyzes the removal of signal peptides from prolipoproteins.</text>
</comment>
<dbReference type="RefSeq" id="WP_084711734.1">
    <property type="nucleotide sequence ID" value="NZ_AP024852.1"/>
</dbReference>
<evidence type="ECO:0000256" key="7">
    <source>
        <dbReference type="ARBA" id="ARBA00022989"/>
    </source>
</evidence>
<evidence type="ECO:0000313" key="12">
    <source>
        <dbReference type="EMBL" id="PSW24238.1"/>
    </source>
</evidence>
<dbReference type="Proteomes" id="UP000240481">
    <property type="component" value="Unassembled WGS sequence"/>
</dbReference>
<evidence type="ECO:0000256" key="4">
    <source>
        <dbReference type="ARBA" id="ARBA00022692"/>
    </source>
</evidence>
<dbReference type="STRING" id="680026.AB733_06295"/>
<dbReference type="EMBL" id="PYLZ01000006">
    <property type="protein sequence ID" value="PSW24238.1"/>
    <property type="molecule type" value="Genomic_DNA"/>
</dbReference>
<dbReference type="PRINTS" id="PR00781">
    <property type="entry name" value="LIPOSIGPTASE"/>
</dbReference>
<gene>
    <name evidence="9" type="primary">lspA</name>
    <name evidence="12" type="ORF">C9I94_12980</name>
</gene>
<comment type="pathway">
    <text evidence="9">Protein modification; lipoprotein biosynthesis (signal peptide cleavage).</text>
</comment>
<evidence type="ECO:0000313" key="13">
    <source>
        <dbReference type="Proteomes" id="UP000240481"/>
    </source>
</evidence>
<feature type="transmembrane region" description="Helical" evidence="9">
    <location>
        <begin position="109"/>
        <end position="127"/>
    </location>
</feature>
<dbReference type="UniPathway" id="UPA00665"/>
<dbReference type="GO" id="GO:0006508">
    <property type="term" value="P:proteolysis"/>
    <property type="evidence" value="ECO:0007669"/>
    <property type="project" value="UniProtKB-KW"/>
</dbReference>
<keyword evidence="4 9" id="KW-0812">Transmembrane</keyword>
<dbReference type="GO" id="GO:0004190">
    <property type="term" value="F:aspartic-type endopeptidase activity"/>
    <property type="evidence" value="ECO:0007669"/>
    <property type="project" value="UniProtKB-UniRule"/>
</dbReference>
<dbReference type="NCBIfam" id="TIGR00077">
    <property type="entry name" value="lspA"/>
    <property type="match status" value="1"/>
</dbReference>
<evidence type="ECO:0000256" key="2">
    <source>
        <dbReference type="ARBA" id="ARBA00022475"/>
    </source>
</evidence>
<proteinExistence type="inferred from homology"/>
<dbReference type="PANTHER" id="PTHR33695:SF1">
    <property type="entry name" value="LIPOPROTEIN SIGNAL PEPTIDASE"/>
    <property type="match status" value="1"/>
</dbReference>
<dbReference type="HAMAP" id="MF_00161">
    <property type="entry name" value="LspA"/>
    <property type="match status" value="1"/>
</dbReference>
<keyword evidence="13" id="KW-1185">Reference proteome</keyword>
<dbReference type="PROSITE" id="PS00855">
    <property type="entry name" value="SPASE_II"/>
    <property type="match status" value="1"/>
</dbReference>
<evidence type="ECO:0000256" key="5">
    <source>
        <dbReference type="ARBA" id="ARBA00022750"/>
    </source>
</evidence>